<keyword evidence="4" id="KW-0862">Zinc</keyword>
<dbReference type="InterPro" id="IPR037518">
    <property type="entry name" value="MPN"/>
</dbReference>
<dbReference type="InterPro" id="IPR020891">
    <property type="entry name" value="UPF0758_CS"/>
</dbReference>
<evidence type="ECO:0000259" key="7">
    <source>
        <dbReference type="PROSITE" id="PS50249"/>
    </source>
</evidence>
<dbReference type="RefSeq" id="WP_189583524.1">
    <property type="nucleotide sequence ID" value="NZ_BMYF01000017.1"/>
</dbReference>
<dbReference type="PROSITE" id="PS50249">
    <property type="entry name" value="MPN"/>
    <property type="match status" value="1"/>
</dbReference>
<dbReference type="InterPro" id="IPR025657">
    <property type="entry name" value="RadC_JAB"/>
</dbReference>
<dbReference type="InterPro" id="IPR046778">
    <property type="entry name" value="UPF0758_N"/>
</dbReference>
<evidence type="ECO:0000256" key="3">
    <source>
        <dbReference type="ARBA" id="ARBA00022801"/>
    </source>
</evidence>
<keyword evidence="2" id="KW-0479">Metal-binding</keyword>
<keyword evidence="1" id="KW-0645">Protease</keyword>
<dbReference type="PANTHER" id="PTHR30471:SF3">
    <property type="entry name" value="UPF0758 PROTEIN YEES-RELATED"/>
    <property type="match status" value="1"/>
</dbReference>
<evidence type="ECO:0000313" key="8">
    <source>
        <dbReference type="EMBL" id="GHB44362.1"/>
    </source>
</evidence>
<dbReference type="GO" id="GO:0006508">
    <property type="term" value="P:proteolysis"/>
    <property type="evidence" value="ECO:0007669"/>
    <property type="project" value="UniProtKB-KW"/>
</dbReference>
<sequence length="214" mass="24058">MKLREPIEKMLLRGKSALTDAELIAISAGIPIETAREILIYVNFNLQEIPRLSIGTLKKFKGISESKAVAIVSAFELGRRRSLINESPKRFKIFSSADIYQYMKPDLLDEVVEYFYVILLNRQNYVIKKVMISQGGTAGTVADPKLIFKHALESLANSIVLVHNHPSGNVKPSEQDRRLTNKIIEVGKSLECPVLDHMIFTDCAYFSFADEGLI</sequence>
<dbReference type="GO" id="GO:0008237">
    <property type="term" value="F:metallopeptidase activity"/>
    <property type="evidence" value="ECO:0007669"/>
    <property type="project" value="UniProtKB-KW"/>
</dbReference>
<dbReference type="Pfam" id="PF20582">
    <property type="entry name" value="UPF0758_N"/>
    <property type="match status" value="1"/>
</dbReference>
<keyword evidence="5" id="KW-0482">Metalloprotease</keyword>
<dbReference type="PANTHER" id="PTHR30471">
    <property type="entry name" value="DNA REPAIR PROTEIN RADC"/>
    <property type="match status" value="1"/>
</dbReference>
<keyword evidence="3" id="KW-0378">Hydrolase</keyword>
<name>A0A8J3D0Q4_9BACT</name>
<dbReference type="InterPro" id="IPR001405">
    <property type="entry name" value="UPF0758"/>
</dbReference>
<evidence type="ECO:0000256" key="2">
    <source>
        <dbReference type="ARBA" id="ARBA00022723"/>
    </source>
</evidence>
<evidence type="ECO:0000256" key="5">
    <source>
        <dbReference type="ARBA" id="ARBA00023049"/>
    </source>
</evidence>
<organism evidence="8 9">
    <name type="scientific">Mongoliitalea lutea</name>
    <dbReference type="NCBI Taxonomy" id="849756"/>
    <lineage>
        <taxon>Bacteria</taxon>
        <taxon>Pseudomonadati</taxon>
        <taxon>Bacteroidota</taxon>
        <taxon>Cytophagia</taxon>
        <taxon>Cytophagales</taxon>
        <taxon>Cyclobacteriaceae</taxon>
        <taxon>Mongoliitalea</taxon>
    </lineage>
</organism>
<protein>
    <submittedName>
        <fullName evidence="8">DNA repair protein RadC</fullName>
    </submittedName>
</protein>
<evidence type="ECO:0000256" key="1">
    <source>
        <dbReference type="ARBA" id="ARBA00022670"/>
    </source>
</evidence>
<keyword evidence="9" id="KW-1185">Reference proteome</keyword>
<accession>A0A8J3D0Q4</accession>
<evidence type="ECO:0000256" key="4">
    <source>
        <dbReference type="ARBA" id="ARBA00022833"/>
    </source>
</evidence>
<dbReference type="Pfam" id="PF04002">
    <property type="entry name" value="RadC"/>
    <property type="match status" value="1"/>
</dbReference>
<comment type="similarity">
    <text evidence="6">Belongs to the UPF0758 family.</text>
</comment>
<dbReference type="CDD" id="cd08071">
    <property type="entry name" value="MPN_DUF2466"/>
    <property type="match status" value="1"/>
</dbReference>
<gene>
    <name evidence="8" type="primary">radC</name>
    <name evidence="8" type="ORF">GCM10008106_26770</name>
</gene>
<dbReference type="Proteomes" id="UP000642809">
    <property type="component" value="Unassembled WGS sequence"/>
</dbReference>
<comment type="caution">
    <text evidence="8">The sequence shown here is derived from an EMBL/GenBank/DDBJ whole genome shotgun (WGS) entry which is preliminary data.</text>
</comment>
<dbReference type="EMBL" id="BMYF01000017">
    <property type="protein sequence ID" value="GHB44362.1"/>
    <property type="molecule type" value="Genomic_DNA"/>
</dbReference>
<proteinExistence type="inferred from homology"/>
<dbReference type="GO" id="GO:0046872">
    <property type="term" value="F:metal ion binding"/>
    <property type="evidence" value="ECO:0007669"/>
    <property type="project" value="UniProtKB-KW"/>
</dbReference>
<dbReference type="PROSITE" id="PS01302">
    <property type="entry name" value="UPF0758"/>
    <property type="match status" value="1"/>
</dbReference>
<evidence type="ECO:0000256" key="6">
    <source>
        <dbReference type="RuleBase" id="RU003797"/>
    </source>
</evidence>
<reference evidence="8" key="1">
    <citation type="journal article" date="2014" name="Int. J. Syst. Evol. Microbiol.">
        <title>Complete genome sequence of Corynebacterium casei LMG S-19264T (=DSM 44701T), isolated from a smear-ripened cheese.</title>
        <authorList>
            <consortium name="US DOE Joint Genome Institute (JGI-PGF)"/>
            <person name="Walter F."/>
            <person name="Albersmeier A."/>
            <person name="Kalinowski J."/>
            <person name="Ruckert C."/>
        </authorList>
    </citation>
    <scope>NUCLEOTIDE SEQUENCE</scope>
    <source>
        <strain evidence="8">KCTC 23224</strain>
    </source>
</reference>
<reference evidence="8" key="2">
    <citation type="submission" date="2020-09" db="EMBL/GenBank/DDBJ databases">
        <authorList>
            <person name="Sun Q."/>
            <person name="Kim S."/>
        </authorList>
    </citation>
    <scope>NUCLEOTIDE SEQUENCE</scope>
    <source>
        <strain evidence="8">KCTC 23224</strain>
    </source>
</reference>
<evidence type="ECO:0000313" key="9">
    <source>
        <dbReference type="Proteomes" id="UP000642809"/>
    </source>
</evidence>
<feature type="domain" description="MPN" evidence="7">
    <location>
        <begin position="92"/>
        <end position="214"/>
    </location>
</feature>
<dbReference type="AlphaFoldDB" id="A0A8J3D0Q4"/>
<dbReference type="Gene3D" id="3.40.140.10">
    <property type="entry name" value="Cytidine Deaminase, domain 2"/>
    <property type="match status" value="1"/>
</dbReference>
<dbReference type="NCBIfam" id="TIGR00608">
    <property type="entry name" value="radc"/>
    <property type="match status" value="1"/>
</dbReference>